<gene>
    <name evidence="3" type="ORF">CLUMA_CG006674</name>
</gene>
<feature type="transmembrane region" description="Helical" evidence="2">
    <location>
        <begin position="118"/>
        <end position="139"/>
    </location>
</feature>
<dbReference type="EMBL" id="CVRI01000036">
    <property type="protein sequence ID" value="CRK93134.1"/>
    <property type="molecule type" value="Genomic_DNA"/>
</dbReference>
<organism evidence="3 4">
    <name type="scientific">Clunio marinus</name>
    <dbReference type="NCBI Taxonomy" id="568069"/>
    <lineage>
        <taxon>Eukaryota</taxon>
        <taxon>Metazoa</taxon>
        <taxon>Ecdysozoa</taxon>
        <taxon>Arthropoda</taxon>
        <taxon>Hexapoda</taxon>
        <taxon>Insecta</taxon>
        <taxon>Pterygota</taxon>
        <taxon>Neoptera</taxon>
        <taxon>Endopterygota</taxon>
        <taxon>Diptera</taxon>
        <taxon>Nematocera</taxon>
        <taxon>Chironomoidea</taxon>
        <taxon>Chironomidae</taxon>
        <taxon>Clunio</taxon>
    </lineage>
</organism>
<evidence type="ECO:0000256" key="2">
    <source>
        <dbReference type="SAM" id="Phobius"/>
    </source>
</evidence>
<evidence type="ECO:0000313" key="4">
    <source>
        <dbReference type="Proteomes" id="UP000183832"/>
    </source>
</evidence>
<dbReference type="Proteomes" id="UP000183832">
    <property type="component" value="Unassembled WGS sequence"/>
</dbReference>
<dbReference type="AlphaFoldDB" id="A0A1J1I2Q2"/>
<sequence length="171" mass="19773">MQTFVKNNYNAIQDDSMTRLIGNWAKIMWVTSNLKNDQYSNVEEVLSTCLIETSKSLDPENVSLFEKTVETSVSKLRRLKFLMKTFPDPKKPPLFSGVPVMGFGIYVLMYLLKPANQRWFAGFPKLCLLVCWFLFFAGFEQPYLESKMKDNKRNSQGHDSQEKRVLQPAIA</sequence>
<keyword evidence="4" id="KW-1185">Reference proteome</keyword>
<accession>A0A1J1I2Q2</accession>
<proteinExistence type="predicted"/>
<protein>
    <submittedName>
        <fullName evidence="3">CLUMA_CG006674, isoform A</fullName>
    </submittedName>
</protein>
<dbReference type="OrthoDB" id="2339771at2759"/>
<name>A0A1J1I2Q2_9DIPT</name>
<feature type="region of interest" description="Disordered" evidence="1">
    <location>
        <begin position="150"/>
        <end position="171"/>
    </location>
</feature>
<keyword evidence="2" id="KW-1133">Transmembrane helix</keyword>
<feature type="transmembrane region" description="Helical" evidence="2">
    <location>
        <begin position="93"/>
        <end position="112"/>
    </location>
</feature>
<evidence type="ECO:0000313" key="3">
    <source>
        <dbReference type="EMBL" id="CRK93134.1"/>
    </source>
</evidence>
<evidence type="ECO:0000256" key="1">
    <source>
        <dbReference type="SAM" id="MobiDB-lite"/>
    </source>
</evidence>
<keyword evidence="2" id="KW-0472">Membrane</keyword>
<reference evidence="3 4" key="1">
    <citation type="submission" date="2015-04" db="EMBL/GenBank/DDBJ databases">
        <authorList>
            <person name="Syromyatnikov M.Y."/>
            <person name="Popov V.N."/>
        </authorList>
    </citation>
    <scope>NUCLEOTIDE SEQUENCE [LARGE SCALE GENOMIC DNA]</scope>
</reference>
<keyword evidence="2" id="KW-0812">Transmembrane</keyword>